<dbReference type="InParanoid" id="Q75B06"/>
<dbReference type="OrthoDB" id="72441at2759"/>
<feature type="region of interest" description="Disordered" evidence="1">
    <location>
        <begin position="166"/>
        <end position="221"/>
    </location>
</feature>
<dbReference type="Proteomes" id="UP000000591">
    <property type="component" value="Chromosome IV"/>
</dbReference>
<feature type="compositionally biased region" description="Low complexity" evidence="1">
    <location>
        <begin position="172"/>
        <end position="200"/>
    </location>
</feature>
<dbReference type="eggNOG" id="ENOG502S49X">
    <property type="taxonomic scope" value="Eukaryota"/>
</dbReference>
<dbReference type="STRING" id="284811.Q75B06"/>
<evidence type="ECO:0000313" key="3">
    <source>
        <dbReference type="Proteomes" id="UP000000591"/>
    </source>
</evidence>
<dbReference type="KEGG" id="ago:AGOS_ADL105C"/>
<dbReference type="EMBL" id="AE016817">
    <property type="protein sequence ID" value="AAS51815.2"/>
    <property type="molecule type" value="Genomic_DNA"/>
</dbReference>
<evidence type="ECO:0000313" key="2">
    <source>
        <dbReference type="EMBL" id="AAS51815.2"/>
    </source>
</evidence>
<gene>
    <name evidence="2" type="ORF">AGOS_ADL105C</name>
</gene>
<reference evidence="3" key="2">
    <citation type="journal article" date="2013" name="G3 (Bethesda)">
        <title>Genomes of Ashbya fungi isolated from insects reveal four mating-type loci, numerous translocations, lack of transposons, and distinct gene duplications.</title>
        <authorList>
            <person name="Dietrich F.S."/>
            <person name="Voegeli S."/>
            <person name="Kuo S."/>
            <person name="Philippsen P."/>
        </authorList>
    </citation>
    <scope>GENOME REANNOTATION</scope>
    <source>
        <strain evidence="3">ATCC 10895 / CBS 109.51 / FGSC 9923 / NRRL Y-1056</strain>
    </source>
</reference>
<evidence type="ECO:0000256" key="1">
    <source>
        <dbReference type="SAM" id="MobiDB-lite"/>
    </source>
</evidence>
<dbReference type="AlphaFoldDB" id="Q75B06"/>
<keyword evidence="3" id="KW-1185">Reference proteome</keyword>
<proteinExistence type="predicted"/>
<accession>Q75B06</accession>
<dbReference type="HOGENOM" id="CLU_808861_0_0_1"/>
<reference evidence="2 3" key="1">
    <citation type="journal article" date="2004" name="Science">
        <title>The Ashbya gossypii genome as a tool for mapping the ancient Saccharomyces cerevisiae genome.</title>
        <authorList>
            <person name="Dietrich F.S."/>
            <person name="Voegeli S."/>
            <person name="Brachat S."/>
            <person name="Lerch A."/>
            <person name="Gates K."/>
            <person name="Steiner S."/>
            <person name="Mohr C."/>
            <person name="Pohlmann R."/>
            <person name="Luedi P."/>
            <person name="Choi S."/>
            <person name="Wing R.A."/>
            <person name="Flavier A."/>
            <person name="Gaffney T.D."/>
            <person name="Philippsen P."/>
        </authorList>
    </citation>
    <scope>NUCLEOTIDE SEQUENCE [LARGE SCALE GENOMIC DNA]</scope>
    <source>
        <strain evidence="3">ATCC 10895 / CBS 109.51 / FGSC 9923 / NRRL Y-1056</strain>
    </source>
</reference>
<feature type="region of interest" description="Disordered" evidence="1">
    <location>
        <begin position="326"/>
        <end position="353"/>
    </location>
</feature>
<name>Q75B06_EREGS</name>
<organism evidence="2 3">
    <name type="scientific">Eremothecium gossypii (strain ATCC 10895 / CBS 109.51 / FGSC 9923 / NRRL Y-1056)</name>
    <name type="common">Yeast</name>
    <name type="synonym">Ashbya gossypii</name>
    <dbReference type="NCBI Taxonomy" id="284811"/>
    <lineage>
        <taxon>Eukaryota</taxon>
        <taxon>Fungi</taxon>
        <taxon>Dikarya</taxon>
        <taxon>Ascomycota</taxon>
        <taxon>Saccharomycotina</taxon>
        <taxon>Saccharomycetes</taxon>
        <taxon>Saccharomycetales</taxon>
        <taxon>Saccharomycetaceae</taxon>
        <taxon>Eremothecium</taxon>
    </lineage>
</organism>
<protein>
    <submittedName>
        <fullName evidence="2">ADL105Cp</fullName>
    </submittedName>
</protein>
<sequence>MSSAGSRAQAERAKGRSACELQGVSEHIIVENQRGITLFGYPFFSNKLLIPKVDPPQFHTEKEQQPISTTTSNYYGNTNNKLLLPLHFRYTGTLGAEGTGRLRGRPASGGSDDEFAWFVSMDYRGQYDIDDQGWCYSWSFRSKYWKGKSGFVRKRFWVRLPTRSEHLGQTSGPGARAGSRGARSAMHRTGSAGRAGWAAARHTEPQSPIAEEDDEKRDEDRADTACMLGSYTRQEFSALYEGGNGRFAEELAQLVRKIDKLPLDRQKFEALEEFVQGMTPTQHRDMCRIVRDPNSGFTGKILSSFQFDVSRRKFLERWIHGLLMDTGQTESQTTTQKMGRTPANQRQRGSTQQ</sequence>
<dbReference type="GeneID" id="4620133"/>
<dbReference type="RefSeq" id="NP_983991.2">
    <property type="nucleotide sequence ID" value="NM_209344.2"/>
</dbReference>